<keyword evidence="3" id="KW-1185">Reference proteome</keyword>
<accession>A0A0M5KCE6</accession>
<feature type="transmembrane region" description="Helical" evidence="1">
    <location>
        <begin position="46"/>
        <end position="67"/>
    </location>
</feature>
<dbReference type="STRING" id="362837.SCANT_v1c05500"/>
<keyword evidence="1" id="KW-0472">Membrane</keyword>
<evidence type="ECO:0000256" key="1">
    <source>
        <dbReference type="SAM" id="Phobius"/>
    </source>
</evidence>
<evidence type="ECO:0000313" key="2">
    <source>
        <dbReference type="EMBL" id="ALD66456.1"/>
    </source>
</evidence>
<dbReference type="AlphaFoldDB" id="A0A0M5KCE6"/>
<gene>
    <name evidence="2" type="ORF">SCANT_v1c05500</name>
</gene>
<dbReference type="RefSeq" id="WP_053946215.1">
    <property type="nucleotide sequence ID" value="NZ_CP012622.1"/>
</dbReference>
<feature type="transmembrane region" description="Helical" evidence="1">
    <location>
        <begin position="166"/>
        <end position="191"/>
    </location>
</feature>
<dbReference type="PATRIC" id="fig|362837.3.peg.562"/>
<dbReference type="KEGG" id="scj:SCANT_v1c05500"/>
<dbReference type="OrthoDB" id="389089at2"/>
<proteinExistence type="predicted"/>
<feature type="transmembrane region" description="Helical" evidence="1">
    <location>
        <begin position="96"/>
        <end position="115"/>
    </location>
</feature>
<keyword evidence="1" id="KW-0812">Transmembrane</keyword>
<feature type="transmembrane region" description="Helical" evidence="1">
    <location>
        <begin position="12"/>
        <end position="34"/>
    </location>
</feature>
<evidence type="ECO:0000313" key="3">
    <source>
        <dbReference type="Proteomes" id="UP000063919"/>
    </source>
</evidence>
<protein>
    <recommendedName>
        <fullName evidence="4">Transmembrane protein</fullName>
    </recommendedName>
</protein>
<dbReference type="Proteomes" id="UP000063919">
    <property type="component" value="Chromosome"/>
</dbReference>
<keyword evidence="1" id="KW-1133">Transmembrane helix</keyword>
<reference evidence="2 3" key="1">
    <citation type="journal article" date="2015" name="Genome Announc.">
        <title>Complete Genome Sequence of Spiroplasma cantharicola CC-1T (DSM 21588), a Bacterium Isolated from Soldier Beetle (Cantharis carolinus).</title>
        <authorList>
            <person name="Lo W.S."/>
            <person name="Liu P.Y."/>
            <person name="Kuo C.H."/>
        </authorList>
    </citation>
    <scope>NUCLEOTIDE SEQUENCE [LARGE SCALE GENOMIC DNA]</scope>
    <source>
        <strain evidence="2 3">CC-1</strain>
    </source>
</reference>
<name>A0A0M5KCE6_9MOLU</name>
<dbReference type="EMBL" id="CP012622">
    <property type="protein sequence ID" value="ALD66456.1"/>
    <property type="molecule type" value="Genomic_DNA"/>
</dbReference>
<organism evidence="2 3">
    <name type="scientific">Spiroplasma cantharicola</name>
    <dbReference type="NCBI Taxonomy" id="362837"/>
    <lineage>
        <taxon>Bacteria</taxon>
        <taxon>Bacillati</taxon>
        <taxon>Mycoplasmatota</taxon>
        <taxon>Mollicutes</taxon>
        <taxon>Entomoplasmatales</taxon>
        <taxon>Spiroplasmataceae</taxon>
        <taxon>Spiroplasma</taxon>
    </lineage>
</organism>
<sequence length="276" mass="31729">MKIKNIRKNIDLNNIIVYSAIISLFAIFLLIPSVDNLRFNYVNSKMLIGIKLILGTISIISILWKFFSDYDEFMSTIDFQNISAISFKKILIKKNILAFLKIFILVSPLVIFTVTQGLNLETNINNIPAYLPNPIENIELVELPATVSKGIMFSLVNLIINVNKEISFGLSLIFIGSIFSLFALTFVYIAYRISMNKILKSINKTFNKIAKTLKHEELESYNDNLTEIIIELELKEKAIQYERILNLYNLLEYKETKLLKTIKKSIKKPEFSVLAI</sequence>
<evidence type="ECO:0008006" key="4">
    <source>
        <dbReference type="Google" id="ProtNLM"/>
    </source>
</evidence>